<keyword evidence="4 6" id="KW-1133">Transmembrane helix</keyword>
<feature type="transmembrane region" description="Helical" evidence="6">
    <location>
        <begin position="482"/>
        <end position="510"/>
    </location>
</feature>
<feature type="domain" description="Cytochrome c assembly protein" evidence="7">
    <location>
        <begin position="415"/>
        <end position="620"/>
    </location>
</feature>
<comment type="caution">
    <text evidence="8">The sequence shown here is derived from an EMBL/GenBank/DDBJ whole genome shotgun (WGS) entry which is preliminary data.</text>
</comment>
<dbReference type="InterPro" id="IPR045062">
    <property type="entry name" value="Cyt_c_biogenesis_CcsA/CcmC"/>
</dbReference>
<accession>A0A934VDM7</accession>
<dbReference type="EMBL" id="JAENIK010000012">
    <property type="protein sequence ID" value="MBK1817719.1"/>
    <property type="molecule type" value="Genomic_DNA"/>
</dbReference>
<proteinExistence type="predicted"/>
<evidence type="ECO:0000313" key="8">
    <source>
        <dbReference type="EMBL" id="MBK1817719.1"/>
    </source>
</evidence>
<dbReference type="Proteomes" id="UP000600139">
    <property type="component" value="Unassembled WGS sequence"/>
</dbReference>
<gene>
    <name evidence="8" type="primary">ccsA</name>
    <name evidence="8" type="ORF">JIN84_19020</name>
</gene>
<evidence type="ECO:0000256" key="5">
    <source>
        <dbReference type="ARBA" id="ARBA00023136"/>
    </source>
</evidence>
<dbReference type="PANTHER" id="PTHR30071:SF1">
    <property type="entry name" value="CYTOCHROME B_B6 PROTEIN-RELATED"/>
    <property type="match status" value="1"/>
</dbReference>
<feature type="transmembrane region" description="Helical" evidence="6">
    <location>
        <begin position="568"/>
        <end position="585"/>
    </location>
</feature>
<keyword evidence="9" id="KW-1185">Reference proteome</keyword>
<comment type="subcellular location">
    <subcellularLocation>
        <location evidence="1">Membrane</location>
        <topology evidence="1">Multi-pass membrane protein</topology>
    </subcellularLocation>
</comment>
<evidence type="ECO:0000256" key="3">
    <source>
        <dbReference type="ARBA" id="ARBA00022748"/>
    </source>
</evidence>
<dbReference type="GO" id="GO:0005886">
    <property type="term" value="C:plasma membrane"/>
    <property type="evidence" value="ECO:0007669"/>
    <property type="project" value="TreeGrafter"/>
</dbReference>
<dbReference type="Pfam" id="PF01578">
    <property type="entry name" value="Cytochrom_C_asm"/>
    <property type="match status" value="1"/>
</dbReference>
<feature type="transmembrane region" description="Helical" evidence="6">
    <location>
        <begin position="353"/>
        <end position="375"/>
    </location>
</feature>
<evidence type="ECO:0000256" key="1">
    <source>
        <dbReference type="ARBA" id="ARBA00004141"/>
    </source>
</evidence>
<feature type="transmembrane region" description="Helical" evidence="6">
    <location>
        <begin position="415"/>
        <end position="435"/>
    </location>
</feature>
<evidence type="ECO:0000313" key="9">
    <source>
        <dbReference type="Proteomes" id="UP000600139"/>
    </source>
</evidence>
<feature type="transmembrane region" description="Helical" evidence="6">
    <location>
        <begin position="592"/>
        <end position="610"/>
    </location>
</feature>
<dbReference type="AlphaFoldDB" id="A0A934VDM7"/>
<organism evidence="8 9">
    <name type="scientific">Luteolibacter yonseiensis</name>
    <dbReference type="NCBI Taxonomy" id="1144680"/>
    <lineage>
        <taxon>Bacteria</taxon>
        <taxon>Pseudomonadati</taxon>
        <taxon>Verrucomicrobiota</taxon>
        <taxon>Verrucomicrobiia</taxon>
        <taxon>Verrucomicrobiales</taxon>
        <taxon>Verrucomicrobiaceae</taxon>
        <taxon>Luteolibacter</taxon>
    </lineage>
</organism>
<evidence type="ECO:0000256" key="2">
    <source>
        <dbReference type="ARBA" id="ARBA00022692"/>
    </source>
</evidence>
<evidence type="ECO:0000256" key="4">
    <source>
        <dbReference type="ARBA" id="ARBA00022989"/>
    </source>
</evidence>
<dbReference type="GO" id="GO:0017004">
    <property type="term" value="P:cytochrome complex assembly"/>
    <property type="evidence" value="ECO:0007669"/>
    <property type="project" value="UniProtKB-KW"/>
</dbReference>
<reference evidence="8" key="1">
    <citation type="submission" date="2021-01" db="EMBL/GenBank/DDBJ databases">
        <title>Modified the classification status of verrucomicrobia.</title>
        <authorList>
            <person name="Feng X."/>
        </authorList>
    </citation>
    <scope>NUCLEOTIDE SEQUENCE</scope>
    <source>
        <strain evidence="8">JCM 18052</strain>
    </source>
</reference>
<feature type="transmembrane region" description="Helical" evidence="6">
    <location>
        <begin position="630"/>
        <end position="652"/>
    </location>
</feature>
<keyword evidence="3" id="KW-0201">Cytochrome c-type biogenesis</keyword>
<protein>
    <submittedName>
        <fullName evidence="8">Cytochrome c biogenesis protein CcsA</fullName>
    </submittedName>
</protein>
<dbReference type="RefSeq" id="WP_200352652.1">
    <property type="nucleotide sequence ID" value="NZ_BAABHZ010000001.1"/>
</dbReference>
<sequence length="661" mass="73830">MSNPPSKIGRWIAAGLALLLLSAVFYNVVKDNMPQAEARKIEGYTSWDPQTIEVAESIPLQDGGRIKPLSTYAGFSMLSLHGARSMVVQDEKGKKHSITPTAWMMDTLFRPQFAVKLPTFRIDNSSILEAVGLKTGDKRDRYSYDDIEPGREKLIELAKKYEMIADDKRDSVHKQTIALAYQIRNYESLLGYFGFARYGLVLKGSGKDGAPDQHANISTVMAGLPQIRQEISQSQAHGHQMEPRLQSLLQQVIDAANFAKYGLFILPPADPKEAIWLSAGNTIMSAIADPKADPQQAIADIQLLEGTVRSLAVDEASFRKELTTFRDTLEKRATARGEHEHVKLEAEYYRMNWFLYAMIYFILGTVVSLAMWTVGNGKAGKVLYWGTLAATVTGLVYCIIPIVKRCIIMQRPPVGNLYDTIIFIAATTVFIALLIEWLTRRRFALGIAPILGTLLIILARRYEVGDAKDNMDPLVAVLDSNYWLTIHVLTITLGYAAGLLSAFLSFCYLLMRGLDLDNGDRDIRRSFTRAVYGMICLTLFLSLVGTVLGGIWANDSWGRFWGWDPKENGALMIVLWTLAILHARLGGYIRDWGLHFASVFTGAVVAFSWWHVNFLNTGLHTYGFTADKKVMIFVFYGIIAAILVFGAIARALEAQNKVKQR</sequence>
<evidence type="ECO:0000256" key="6">
    <source>
        <dbReference type="SAM" id="Phobius"/>
    </source>
</evidence>
<dbReference type="InterPro" id="IPR002541">
    <property type="entry name" value="Cyt_c_assembly"/>
</dbReference>
<dbReference type="GO" id="GO:0020037">
    <property type="term" value="F:heme binding"/>
    <property type="evidence" value="ECO:0007669"/>
    <property type="project" value="InterPro"/>
</dbReference>
<evidence type="ECO:0000259" key="7">
    <source>
        <dbReference type="Pfam" id="PF01578"/>
    </source>
</evidence>
<feature type="transmembrane region" description="Helical" evidence="6">
    <location>
        <begin position="531"/>
        <end position="553"/>
    </location>
</feature>
<name>A0A934VDM7_9BACT</name>
<keyword evidence="5 6" id="KW-0472">Membrane</keyword>
<feature type="transmembrane region" description="Helical" evidence="6">
    <location>
        <begin position="382"/>
        <end position="403"/>
    </location>
</feature>
<dbReference type="PANTHER" id="PTHR30071">
    <property type="entry name" value="HEME EXPORTER PROTEIN C"/>
    <property type="match status" value="1"/>
</dbReference>
<keyword evidence="2 6" id="KW-0812">Transmembrane</keyword>